<organism evidence="2">
    <name type="scientific">OCS116 cluster bacterium</name>
    <dbReference type="NCBI Taxonomy" id="2030921"/>
    <lineage>
        <taxon>Bacteria</taxon>
        <taxon>Pseudomonadati</taxon>
        <taxon>Pseudomonadota</taxon>
        <taxon>Alphaproteobacteria</taxon>
        <taxon>OCS116 cluster</taxon>
    </lineage>
</organism>
<dbReference type="AlphaFoldDB" id="A0A2A4Z047"/>
<name>A0A2A4Z047_9PROT</name>
<accession>A0A2A4Z047</accession>
<comment type="caution">
    <text evidence="2">The sequence shown here is derived from an EMBL/GenBank/DDBJ whole genome shotgun (WGS) entry which is preliminary data.</text>
</comment>
<dbReference type="InterPro" id="IPR022002">
    <property type="entry name" value="ChsH2_Znr"/>
</dbReference>
<dbReference type="InterPro" id="IPR012340">
    <property type="entry name" value="NA-bd_OB-fold"/>
</dbReference>
<proteinExistence type="predicted"/>
<dbReference type="EMBL" id="NVUS01000012">
    <property type="protein sequence ID" value="PCJ00365.1"/>
    <property type="molecule type" value="Genomic_DNA"/>
</dbReference>
<evidence type="ECO:0000259" key="1">
    <source>
        <dbReference type="Pfam" id="PF12172"/>
    </source>
</evidence>
<dbReference type="PANTHER" id="PTHR34075">
    <property type="entry name" value="BLR3430 PROTEIN"/>
    <property type="match status" value="1"/>
</dbReference>
<gene>
    <name evidence="2" type="ORF">COB13_10120</name>
</gene>
<sequence>MSNINRPTPKPSAENLPFWEAAKAGKLQLAKCLECGRIPYPPTPRCPSCLSSDQSWIVLSGRATLRGWTNIHLDALPGHNAPICLVECALIEDPRSIIALIDESGSAIGAAPNSQMQITFEMNENGWAYPQANCLSEQKLELKERMDK</sequence>
<dbReference type="Pfam" id="PF12172">
    <property type="entry name" value="zf-ChsH2"/>
    <property type="match status" value="1"/>
</dbReference>
<evidence type="ECO:0000313" key="2">
    <source>
        <dbReference type="EMBL" id="PCJ00365.1"/>
    </source>
</evidence>
<dbReference type="InterPro" id="IPR052513">
    <property type="entry name" value="Thioester_dehydratase-like"/>
</dbReference>
<dbReference type="Gene3D" id="6.10.30.10">
    <property type="match status" value="1"/>
</dbReference>
<protein>
    <recommendedName>
        <fullName evidence="1">ChsH2 rubredoxin-like zinc ribbon domain-containing protein</fullName>
    </recommendedName>
</protein>
<reference key="1">
    <citation type="submission" date="2017-08" db="EMBL/GenBank/DDBJ databases">
        <title>A dynamic microbial community with high functional redundancy inhabits the cold, oxic subseafloor aquifer.</title>
        <authorList>
            <person name="Tully B.J."/>
            <person name="Wheat C.G."/>
            <person name="Glazer B.T."/>
            <person name="Huber J.A."/>
        </authorList>
    </citation>
    <scope>NUCLEOTIDE SEQUENCE [LARGE SCALE GENOMIC DNA]</scope>
</reference>
<feature type="domain" description="ChsH2 rubredoxin-like zinc ribbon" evidence="1">
    <location>
        <begin position="19"/>
        <end position="52"/>
    </location>
</feature>
<dbReference type="SUPFAM" id="SSF50249">
    <property type="entry name" value="Nucleic acid-binding proteins"/>
    <property type="match status" value="1"/>
</dbReference>
<dbReference type="PANTHER" id="PTHR34075:SF5">
    <property type="entry name" value="BLR3430 PROTEIN"/>
    <property type="match status" value="1"/>
</dbReference>
<reference evidence="2" key="2">
    <citation type="journal article" date="2018" name="ISME J.">
        <title>A dynamic microbial community with high functional redundancy inhabits the cold, oxic subseafloor aquifer.</title>
        <authorList>
            <person name="Tully B.J."/>
            <person name="Wheat C.G."/>
            <person name="Glazer B.T."/>
            <person name="Huber J.A."/>
        </authorList>
    </citation>
    <scope>NUCLEOTIDE SEQUENCE</scope>
    <source>
        <strain evidence="2">NORP83</strain>
    </source>
</reference>